<protein>
    <submittedName>
        <fullName evidence="1">Uncharacterized protein</fullName>
    </submittedName>
</protein>
<sequence>MRLAFRNARWTKHIKPDSQPTETMTASHADQVLPGPYTANKYARRADHTANTAQEEEESYILALHTDPDHHKRVTALRTQYFPPKLNKLSAHIALFRALPGSRLATIEADVSAAAQQQQQSFAIATGKIYLLGHGVAMDANAPPARGIYNDLKEKWEDFLSKQDKSFKAHYTVQNKVEEGVPQRTLEELQKNFEGSRGQVDGLSLYRYDRGYWRHTKDFMFPSRTDSYSGVVDDVASSTC</sequence>
<keyword evidence="2" id="KW-1185">Reference proteome</keyword>
<reference evidence="1" key="1">
    <citation type="submission" date="2021-03" db="EMBL/GenBank/DDBJ databases">
        <authorList>
            <person name="Tagirdzhanova G."/>
        </authorList>
    </citation>
    <scope>NUCLEOTIDE SEQUENCE</scope>
</reference>
<evidence type="ECO:0000313" key="1">
    <source>
        <dbReference type="EMBL" id="CAF9927250.1"/>
    </source>
</evidence>
<dbReference type="AlphaFoldDB" id="A0A8H3INA3"/>
<dbReference type="Pfam" id="PF13563">
    <property type="entry name" value="2_5_RNA_ligase2"/>
    <property type="match status" value="1"/>
</dbReference>
<dbReference type="EMBL" id="CAJPDR010000226">
    <property type="protein sequence ID" value="CAF9927250.1"/>
    <property type="molecule type" value="Genomic_DNA"/>
</dbReference>
<organism evidence="1 2">
    <name type="scientific">Alectoria fallacina</name>
    <dbReference type="NCBI Taxonomy" id="1903189"/>
    <lineage>
        <taxon>Eukaryota</taxon>
        <taxon>Fungi</taxon>
        <taxon>Dikarya</taxon>
        <taxon>Ascomycota</taxon>
        <taxon>Pezizomycotina</taxon>
        <taxon>Lecanoromycetes</taxon>
        <taxon>OSLEUM clade</taxon>
        <taxon>Lecanoromycetidae</taxon>
        <taxon>Lecanorales</taxon>
        <taxon>Lecanorineae</taxon>
        <taxon>Parmeliaceae</taxon>
        <taxon>Alectoria</taxon>
    </lineage>
</organism>
<dbReference type="OrthoDB" id="5364416at2759"/>
<dbReference type="Gene3D" id="3.90.1140.10">
    <property type="entry name" value="Cyclic phosphodiesterase"/>
    <property type="match status" value="1"/>
</dbReference>
<name>A0A8H3INA3_9LECA</name>
<proteinExistence type="predicted"/>
<dbReference type="Proteomes" id="UP000664203">
    <property type="component" value="Unassembled WGS sequence"/>
</dbReference>
<comment type="caution">
    <text evidence="1">The sequence shown here is derived from an EMBL/GenBank/DDBJ whole genome shotgun (WGS) entry which is preliminary data.</text>
</comment>
<gene>
    <name evidence="1" type="ORF">ALECFALPRED_003666</name>
</gene>
<accession>A0A8H3INA3</accession>
<evidence type="ECO:0000313" key="2">
    <source>
        <dbReference type="Proteomes" id="UP000664203"/>
    </source>
</evidence>